<comment type="caution">
    <text evidence="2">The sequence shown here is derived from an EMBL/GenBank/DDBJ whole genome shotgun (WGS) entry which is preliminary data.</text>
</comment>
<evidence type="ECO:0000313" key="2">
    <source>
        <dbReference type="EMBL" id="KAF7424811.1"/>
    </source>
</evidence>
<dbReference type="GeneID" id="59379940"/>
<dbReference type="VEuPathDB" id="FungiDB:PC9H_010122"/>
<accession>A0A8H7DSR0</accession>
<organism evidence="2 3">
    <name type="scientific">Pleurotus ostreatus</name>
    <name type="common">Oyster mushroom</name>
    <name type="synonym">White-rot fungus</name>
    <dbReference type="NCBI Taxonomy" id="5322"/>
    <lineage>
        <taxon>Eukaryota</taxon>
        <taxon>Fungi</taxon>
        <taxon>Dikarya</taxon>
        <taxon>Basidiomycota</taxon>
        <taxon>Agaricomycotina</taxon>
        <taxon>Agaricomycetes</taxon>
        <taxon>Agaricomycetidae</taxon>
        <taxon>Agaricales</taxon>
        <taxon>Pleurotineae</taxon>
        <taxon>Pleurotaceae</taxon>
        <taxon>Pleurotus</taxon>
    </lineage>
</organism>
<name>A0A8H7DSR0_PLEOS</name>
<keyword evidence="3" id="KW-1185">Reference proteome</keyword>
<evidence type="ECO:0000313" key="3">
    <source>
        <dbReference type="Proteomes" id="UP000623687"/>
    </source>
</evidence>
<feature type="region of interest" description="Disordered" evidence="1">
    <location>
        <begin position="1"/>
        <end position="24"/>
    </location>
</feature>
<dbReference type="Proteomes" id="UP000623687">
    <property type="component" value="Unassembled WGS sequence"/>
</dbReference>
<proteinExistence type="predicted"/>
<evidence type="ECO:0000256" key="1">
    <source>
        <dbReference type="SAM" id="MobiDB-lite"/>
    </source>
</evidence>
<dbReference type="EMBL" id="JACETU010000007">
    <property type="protein sequence ID" value="KAF7424811.1"/>
    <property type="molecule type" value="Genomic_DNA"/>
</dbReference>
<feature type="compositionally biased region" description="Basic and acidic residues" evidence="1">
    <location>
        <begin position="7"/>
        <end position="16"/>
    </location>
</feature>
<dbReference type="AlphaFoldDB" id="A0A8H7DSR0"/>
<reference evidence="2" key="1">
    <citation type="submission" date="2019-07" db="EMBL/GenBank/DDBJ databases">
        <authorList>
            <person name="Palmer J.M."/>
        </authorList>
    </citation>
    <scope>NUCLEOTIDE SEQUENCE</scope>
    <source>
        <strain evidence="2">PC9</strain>
    </source>
</reference>
<sequence>MAYQRAAKLEHNEGRYTGRSRWSNGRTAMEDRELERTSYEGHAGFALPLRVRRTWLEHSHDDGKLVDIVDNDKPGYNVSDYVHPAFTYVQDCAATHSVRGREQAREFDEWRCNADSVNPDAICLHAHDPHLALLVVPEPGIATRRRHTQPMAMQRNRRYTLLPGSAMHLGWCELRQDDMEWASKITSRLLAKQEQ</sequence>
<protein>
    <submittedName>
        <fullName evidence="2">Uncharacterized protein</fullName>
    </submittedName>
</protein>
<gene>
    <name evidence="2" type="ORF">PC9H_010122</name>
</gene>
<dbReference type="RefSeq" id="XP_036629005.1">
    <property type="nucleotide sequence ID" value="XM_036779616.1"/>
</dbReference>